<reference evidence="2" key="1">
    <citation type="submission" date="2016-10" db="EMBL/GenBank/DDBJ databases">
        <authorList>
            <person name="Varghese N."/>
            <person name="Submissions S."/>
        </authorList>
    </citation>
    <scope>NUCLEOTIDE SEQUENCE [LARGE SCALE GENOMIC DNA]</scope>
    <source>
        <strain evidence="2">DSM 15282</strain>
    </source>
</reference>
<dbReference type="Proteomes" id="UP000199564">
    <property type="component" value="Unassembled WGS sequence"/>
</dbReference>
<dbReference type="RefSeq" id="WP_091652595.1">
    <property type="nucleotide sequence ID" value="NZ_FOVW01000004.1"/>
</dbReference>
<keyword evidence="2" id="KW-1185">Reference proteome</keyword>
<accession>A0A1I5F4E6</accession>
<gene>
    <name evidence="1" type="ORF">SAMN04488519_104207</name>
</gene>
<sequence>MDFYLNQVLTAFSKMDIDSLGELMDESRTYSDVPLESFLRSLNTSFKQFRDAGDEELELLPGYCHEMSCNPDQIRTGYRLLGKQSKSYLDLRFVLELTNDRKDHEIADIYSCSCFSCHHEEFGLGARVNLRIHADEHLRFLGKSDLQIYAHKANVELKLLKKEPNPLTYDWVEAWLILTQATFDYLAEATEELPYFEDYSWEEFLQTRAQLNKYWNVVRELYEEGLLTWDFSKKINEEELIEKVIQAETIMDEYFCEFLFQNTNLDEDFFINWRGHSFREGYFDLFPIFWKGFIPIRAQLVQKYYALSEYETEDFLEDEYCFNQEETLESLYFHMNIRKEAKERGEEIPFYSKV</sequence>
<dbReference type="AlphaFoldDB" id="A0A1I5F4E6"/>
<protein>
    <submittedName>
        <fullName evidence="1">Uncharacterized protein</fullName>
    </submittedName>
</protein>
<name>A0A1I5F4E6_9BACT</name>
<dbReference type="STRING" id="226506.SAMN04488519_104207"/>
<evidence type="ECO:0000313" key="1">
    <source>
        <dbReference type="EMBL" id="SFO18550.1"/>
    </source>
</evidence>
<dbReference type="EMBL" id="FOVW01000004">
    <property type="protein sequence ID" value="SFO18550.1"/>
    <property type="molecule type" value="Genomic_DNA"/>
</dbReference>
<proteinExistence type="predicted"/>
<organism evidence="1 2">
    <name type="scientific">Algoriphagus ornithinivorans</name>
    <dbReference type="NCBI Taxonomy" id="226506"/>
    <lineage>
        <taxon>Bacteria</taxon>
        <taxon>Pseudomonadati</taxon>
        <taxon>Bacteroidota</taxon>
        <taxon>Cytophagia</taxon>
        <taxon>Cytophagales</taxon>
        <taxon>Cyclobacteriaceae</taxon>
        <taxon>Algoriphagus</taxon>
    </lineage>
</organism>
<evidence type="ECO:0000313" key="2">
    <source>
        <dbReference type="Proteomes" id="UP000199564"/>
    </source>
</evidence>